<dbReference type="Gene3D" id="2.160.10.10">
    <property type="entry name" value="Hexapeptide repeat proteins"/>
    <property type="match status" value="1"/>
</dbReference>
<dbReference type="InterPro" id="IPR005835">
    <property type="entry name" value="NTP_transferase_dom"/>
</dbReference>
<dbReference type="eggNOG" id="COG1208">
    <property type="taxonomic scope" value="Bacteria"/>
</dbReference>
<dbReference type="SUPFAM" id="SSF53448">
    <property type="entry name" value="Nucleotide-diphospho-sugar transferases"/>
    <property type="match status" value="1"/>
</dbReference>
<evidence type="ECO:0000259" key="1">
    <source>
        <dbReference type="Pfam" id="PF00483"/>
    </source>
</evidence>
<dbReference type="KEGG" id="pph:Ppha_2761"/>
<dbReference type="Pfam" id="PF00483">
    <property type="entry name" value="NTP_transferase"/>
    <property type="match status" value="1"/>
</dbReference>
<evidence type="ECO:0000313" key="4">
    <source>
        <dbReference type="Proteomes" id="UP000002724"/>
    </source>
</evidence>
<evidence type="ECO:0000313" key="3">
    <source>
        <dbReference type="EMBL" id="ACF44913.1"/>
    </source>
</evidence>
<dbReference type="STRING" id="324925.Ppha_2761"/>
<protein>
    <submittedName>
        <fullName evidence="3">Nucleotidyl transferase</fullName>
    </submittedName>
</protein>
<keyword evidence="3" id="KW-0808">Transferase</keyword>
<dbReference type="Pfam" id="PF24894">
    <property type="entry name" value="Hexapep_GlmU"/>
    <property type="match status" value="1"/>
</dbReference>
<accession>B4SGH7</accession>
<dbReference type="EMBL" id="CP001110">
    <property type="protein sequence ID" value="ACF44913.1"/>
    <property type="molecule type" value="Genomic_DNA"/>
</dbReference>
<dbReference type="Proteomes" id="UP000002724">
    <property type="component" value="Chromosome"/>
</dbReference>
<evidence type="ECO:0000259" key="2">
    <source>
        <dbReference type="Pfam" id="PF24894"/>
    </source>
</evidence>
<gene>
    <name evidence="3" type="ordered locus">Ppha_2761</name>
</gene>
<sequence>MKAFVLAAGLGTRLSPLTDHTPKPLIPILNIPSLFYSVYLLKQAGIREIICNIHHHGDTVRQFIESSNLTGLNITFSEEPIILGTGGGLKKCEKLLDDGDFILVNSDIISDIDFSALIKQHQVMGRAGTLTLFETPEAIAIGYVGVEGGLVKDFRNLRKTALLSSFIYTGVAILSPAIFRYLKAEFSGIVDTGFTGLIDNGGLSYYQHKGLWMDIGTMHSYWLANINRNLIMNNLALPMKQTIGIAPHAIAPDAIISPEASISCSIVGKGCSIGAGCTITNSVLLPGVAIKPGKTIINTIADPYSSIIMENPTQTRKKRW</sequence>
<dbReference type="Gene3D" id="3.90.550.10">
    <property type="entry name" value="Spore Coat Polysaccharide Biosynthesis Protein SpsA, Chain A"/>
    <property type="match status" value="1"/>
</dbReference>
<dbReference type="InterPro" id="IPR050486">
    <property type="entry name" value="Mannose-1P_guanyltransferase"/>
</dbReference>
<dbReference type="AlphaFoldDB" id="B4SGH7"/>
<dbReference type="HOGENOM" id="CLU_029499_2_1_10"/>
<proteinExistence type="predicted"/>
<keyword evidence="4" id="KW-1185">Reference proteome</keyword>
<name>B4SGH7_PELPB</name>
<dbReference type="GO" id="GO:0016740">
    <property type="term" value="F:transferase activity"/>
    <property type="evidence" value="ECO:0007669"/>
    <property type="project" value="UniProtKB-KW"/>
</dbReference>
<organism evidence="3 4">
    <name type="scientific">Pelodictyon phaeoclathratiforme (strain DSM 5477 / BU-1)</name>
    <dbReference type="NCBI Taxonomy" id="324925"/>
    <lineage>
        <taxon>Bacteria</taxon>
        <taxon>Pseudomonadati</taxon>
        <taxon>Chlorobiota</taxon>
        <taxon>Chlorobiia</taxon>
        <taxon>Chlorobiales</taxon>
        <taxon>Chlorobiaceae</taxon>
        <taxon>Chlorobium/Pelodictyon group</taxon>
        <taxon>Pelodictyon</taxon>
    </lineage>
</organism>
<dbReference type="OrthoDB" id="9813880at2"/>
<dbReference type="PANTHER" id="PTHR22572">
    <property type="entry name" value="SUGAR-1-PHOSPHATE GUANYL TRANSFERASE"/>
    <property type="match status" value="1"/>
</dbReference>
<dbReference type="CDD" id="cd06422">
    <property type="entry name" value="NTP_transferase_like_1"/>
    <property type="match status" value="1"/>
</dbReference>
<dbReference type="InterPro" id="IPR029044">
    <property type="entry name" value="Nucleotide-diphossugar_trans"/>
</dbReference>
<reference evidence="3 4" key="1">
    <citation type="submission" date="2008-06" db="EMBL/GenBank/DDBJ databases">
        <title>Complete sequence of Pelodictyon phaeoclathratiforme BU-1.</title>
        <authorList>
            <consortium name="US DOE Joint Genome Institute"/>
            <person name="Lucas S."/>
            <person name="Copeland A."/>
            <person name="Lapidus A."/>
            <person name="Glavina del Rio T."/>
            <person name="Dalin E."/>
            <person name="Tice H."/>
            <person name="Bruce D."/>
            <person name="Goodwin L."/>
            <person name="Pitluck S."/>
            <person name="Schmutz J."/>
            <person name="Larimer F."/>
            <person name="Land M."/>
            <person name="Hauser L."/>
            <person name="Kyrpides N."/>
            <person name="Mikhailova N."/>
            <person name="Liu Z."/>
            <person name="Li T."/>
            <person name="Zhao F."/>
            <person name="Overmann J."/>
            <person name="Bryant D.A."/>
            <person name="Richardson P."/>
        </authorList>
    </citation>
    <scope>NUCLEOTIDE SEQUENCE [LARGE SCALE GENOMIC DNA]</scope>
    <source>
        <strain evidence="4">DSM 5477 / BU-1</strain>
    </source>
</reference>
<feature type="domain" description="Glucose-1-phosphate adenylyltransferase/Bifunctional protein GlmU-like C-terminal hexapeptide" evidence="2">
    <location>
        <begin position="249"/>
        <end position="306"/>
    </location>
</feature>
<dbReference type="InterPro" id="IPR056818">
    <property type="entry name" value="GlmU/GlgC-like_hexapep"/>
</dbReference>
<dbReference type="RefSeq" id="WP_012509381.1">
    <property type="nucleotide sequence ID" value="NC_011060.1"/>
</dbReference>
<feature type="domain" description="Nucleotidyl transferase" evidence="1">
    <location>
        <begin position="2"/>
        <end position="225"/>
    </location>
</feature>